<name>R0M2G5_ANAPL</name>
<dbReference type="EMBL" id="KB742459">
    <property type="protein sequence ID" value="EOB08300.1"/>
    <property type="molecule type" value="Genomic_DNA"/>
</dbReference>
<reference evidence="3" key="1">
    <citation type="journal article" date="2013" name="Nat. Genet.">
        <title>The duck genome and transcriptome provide insight into an avian influenza virus reservoir species.</title>
        <authorList>
            <person name="Huang Y."/>
            <person name="Li Y."/>
            <person name="Burt D.W."/>
            <person name="Chen H."/>
            <person name="Zhang Y."/>
            <person name="Qian W."/>
            <person name="Kim H."/>
            <person name="Gan S."/>
            <person name="Zhao Y."/>
            <person name="Li J."/>
            <person name="Yi K."/>
            <person name="Feng H."/>
            <person name="Zhu P."/>
            <person name="Li B."/>
            <person name="Liu Q."/>
            <person name="Fairley S."/>
            <person name="Magor K.E."/>
            <person name="Du Z."/>
            <person name="Hu X."/>
            <person name="Goodman L."/>
            <person name="Tafer H."/>
            <person name="Vignal A."/>
            <person name="Lee T."/>
            <person name="Kim K.W."/>
            <person name="Sheng Z."/>
            <person name="An Y."/>
            <person name="Searle S."/>
            <person name="Herrero J."/>
            <person name="Groenen M.A."/>
            <person name="Crooijmans R.P."/>
            <person name="Faraut T."/>
            <person name="Cai Q."/>
            <person name="Webster R.G."/>
            <person name="Aldridge J.R."/>
            <person name="Warren W.C."/>
            <person name="Bartschat S."/>
            <person name="Kehr S."/>
            <person name="Marz M."/>
            <person name="Stadler P.F."/>
            <person name="Smith J."/>
            <person name="Kraus R.H."/>
            <person name="Zhao Y."/>
            <person name="Ren L."/>
            <person name="Fei J."/>
            <person name="Morisson M."/>
            <person name="Kaiser P."/>
            <person name="Griffin D.K."/>
            <person name="Rao M."/>
            <person name="Pitel F."/>
            <person name="Wang J."/>
            <person name="Li N."/>
        </authorList>
    </citation>
    <scope>NUCLEOTIDE SEQUENCE [LARGE SCALE GENOMIC DNA]</scope>
</reference>
<protein>
    <submittedName>
        <fullName evidence="2">Uncharacterized protein</fullName>
    </submittedName>
</protein>
<gene>
    <name evidence="2" type="ORF">Anapl_01515</name>
</gene>
<evidence type="ECO:0000256" key="1">
    <source>
        <dbReference type="SAM" id="MobiDB-lite"/>
    </source>
</evidence>
<accession>R0M2G5</accession>
<sequence>MAKPFAETLTDSSSSKGSQLEASCEKPAADCILAEPPDYFNDSLLRNVDDGEKNKFTGDSVAMAGDFEHRKNCLKILGEFRVVTIREGDGKNYFKLKQESEGASSAWPQ</sequence>
<feature type="region of interest" description="Disordered" evidence="1">
    <location>
        <begin position="1"/>
        <end position="21"/>
    </location>
</feature>
<dbReference type="AlphaFoldDB" id="R0M2G5"/>
<evidence type="ECO:0000313" key="3">
    <source>
        <dbReference type="Proteomes" id="UP000296049"/>
    </source>
</evidence>
<organism evidence="2 3">
    <name type="scientific">Anas platyrhynchos</name>
    <name type="common">Mallard</name>
    <name type="synonym">Anas boschas</name>
    <dbReference type="NCBI Taxonomy" id="8839"/>
    <lineage>
        <taxon>Eukaryota</taxon>
        <taxon>Metazoa</taxon>
        <taxon>Chordata</taxon>
        <taxon>Craniata</taxon>
        <taxon>Vertebrata</taxon>
        <taxon>Euteleostomi</taxon>
        <taxon>Archelosauria</taxon>
        <taxon>Archosauria</taxon>
        <taxon>Dinosauria</taxon>
        <taxon>Saurischia</taxon>
        <taxon>Theropoda</taxon>
        <taxon>Coelurosauria</taxon>
        <taxon>Aves</taxon>
        <taxon>Neognathae</taxon>
        <taxon>Galloanserae</taxon>
        <taxon>Anseriformes</taxon>
        <taxon>Anatidae</taxon>
        <taxon>Anatinae</taxon>
        <taxon>Anas</taxon>
    </lineage>
</organism>
<feature type="compositionally biased region" description="Polar residues" evidence="1">
    <location>
        <begin position="9"/>
        <end position="21"/>
    </location>
</feature>
<evidence type="ECO:0000313" key="2">
    <source>
        <dbReference type="EMBL" id="EOB08300.1"/>
    </source>
</evidence>
<keyword evidence="3" id="KW-1185">Reference proteome</keyword>
<dbReference type="Proteomes" id="UP000296049">
    <property type="component" value="Unassembled WGS sequence"/>
</dbReference>
<proteinExistence type="predicted"/>